<evidence type="ECO:0000313" key="2">
    <source>
        <dbReference type="Proteomes" id="UP001165065"/>
    </source>
</evidence>
<sequence length="138" mass="15008">MIACNITGVVRVYFESGEVQNQGGRITVDAGGECYEWLREWFRKGGRGVMVTYEGHSGCAVGAGEKGGVVFLDPKAGVGGIEKVLGGGGKGKINRWMGVTVGREDMRRRKKWEVVAVRGGMEGWEKGWRRLMEGKAGK</sequence>
<evidence type="ECO:0000313" key="1">
    <source>
        <dbReference type="EMBL" id="GMI27812.1"/>
    </source>
</evidence>
<organism evidence="1 2">
    <name type="scientific">Triparma columacea</name>
    <dbReference type="NCBI Taxonomy" id="722753"/>
    <lineage>
        <taxon>Eukaryota</taxon>
        <taxon>Sar</taxon>
        <taxon>Stramenopiles</taxon>
        <taxon>Ochrophyta</taxon>
        <taxon>Bolidophyceae</taxon>
        <taxon>Parmales</taxon>
        <taxon>Triparmaceae</taxon>
        <taxon>Triparma</taxon>
    </lineage>
</organism>
<name>A0A9W7L444_9STRA</name>
<keyword evidence="2" id="KW-1185">Reference proteome</keyword>
<reference evidence="2" key="1">
    <citation type="journal article" date="2023" name="Commun. Biol.">
        <title>Genome analysis of Parmales, the sister group of diatoms, reveals the evolutionary specialization of diatoms from phago-mixotrophs to photoautotrophs.</title>
        <authorList>
            <person name="Ban H."/>
            <person name="Sato S."/>
            <person name="Yoshikawa S."/>
            <person name="Yamada K."/>
            <person name="Nakamura Y."/>
            <person name="Ichinomiya M."/>
            <person name="Sato N."/>
            <person name="Blanc-Mathieu R."/>
            <person name="Endo H."/>
            <person name="Kuwata A."/>
            <person name="Ogata H."/>
        </authorList>
    </citation>
    <scope>NUCLEOTIDE SEQUENCE [LARGE SCALE GENOMIC DNA]</scope>
</reference>
<protein>
    <submittedName>
        <fullName evidence="1">Uncharacterized protein</fullName>
    </submittedName>
</protein>
<dbReference type="AlphaFoldDB" id="A0A9W7L444"/>
<proteinExistence type="predicted"/>
<gene>
    <name evidence="1" type="ORF">TrCOL_g12390</name>
</gene>
<accession>A0A9W7L444</accession>
<comment type="caution">
    <text evidence="1">The sequence shown here is derived from an EMBL/GenBank/DDBJ whole genome shotgun (WGS) entry which is preliminary data.</text>
</comment>
<dbReference type="EMBL" id="BRYA01000648">
    <property type="protein sequence ID" value="GMI27812.1"/>
    <property type="molecule type" value="Genomic_DNA"/>
</dbReference>
<dbReference type="Proteomes" id="UP001165065">
    <property type="component" value="Unassembled WGS sequence"/>
</dbReference>